<organism evidence="2 3">
    <name type="scientific">Nibrella viscosa</name>
    <dbReference type="NCBI Taxonomy" id="1084524"/>
    <lineage>
        <taxon>Bacteria</taxon>
        <taxon>Pseudomonadati</taxon>
        <taxon>Bacteroidota</taxon>
        <taxon>Cytophagia</taxon>
        <taxon>Cytophagales</taxon>
        <taxon>Spirosomataceae</taxon>
        <taxon>Nibrella</taxon>
    </lineage>
</organism>
<reference evidence="3" key="1">
    <citation type="journal article" date="2019" name="Int. J. Syst. Evol. Microbiol.">
        <title>The Global Catalogue of Microorganisms (GCM) 10K type strain sequencing project: providing services to taxonomists for standard genome sequencing and annotation.</title>
        <authorList>
            <consortium name="The Broad Institute Genomics Platform"/>
            <consortium name="The Broad Institute Genome Sequencing Center for Infectious Disease"/>
            <person name="Wu L."/>
            <person name="Ma J."/>
        </authorList>
    </citation>
    <scope>NUCLEOTIDE SEQUENCE [LARGE SCALE GENOMIC DNA]</scope>
    <source>
        <strain evidence="3">JCM 17925</strain>
    </source>
</reference>
<proteinExistence type="predicted"/>
<dbReference type="InterPro" id="IPR027417">
    <property type="entry name" value="P-loop_NTPase"/>
</dbReference>
<dbReference type="SUPFAM" id="SSF52540">
    <property type="entry name" value="P-loop containing nucleoside triphosphate hydrolases"/>
    <property type="match status" value="1"/>
</dbReference>
<evidence type="ECO:0000256" key="1">
    <source>
        <dbReference type="SAM" id="MobiDB-lite"/>
    </source>
</evidence>
<keyword evidence="3" id="KW-1185">Reference proteome</keyword>
<feature type="region of interest" description="Disordered" evidence="1">
    <location>
        <begin position="1"/>
        <end position="30"/>
    </location>
</feature>
<gene>
    <name evidence="2" type="ORF">GCM10023187_48470</name>
</gene>
<comment type="caution">
    <text evidence="2">The sequence shown here is derived from an EMBL/GenBank/DDBJ whole genome shotgun (WGS) entry which is preliminary data.</text>
</comment>
<evidence type="ECO:0000313" key="2">
    <source>
        <dbReference type="EMBL" id="GAA4416740.1"/>
    </source>
</evidence>
<protein>
    <recommendedName>
        <fullName evidence="4">AAA domain-containing protein</fullName>
    </recommendedName>
</protein>
<evidence type="ECO:0000313" key="3">
    <source>
        <dbReference type="Proteomes" id="UP001500936"/>
    </source>
</evidence>
<evidence type="ECO:0008006" key="4">
    <source>
        <dbReference type="Google" id="ProtNLM"/>
    </source>
</evidence>
<sequence length="420" mass="47151">MSSFAALPTEPPGALEQSKGTKQPAMFSMTDEQLAATGNLDLAALEPEPKSSSDPERENHLNHLLQREQLLSEAATKPVVFSPPIISRADAGIIGRSTLNIIQGAYGSHKSRLAELIAALMLTSNQANDPQFLEFKRVALERFCVCYIDTERNQSEELPFAIQGIKLKAGYSLADKPADFRFTSIKDIDRKARFDAIESFISHVRQQTRLHLFCLIDVVTDAVGDFNDAKESMRLYDFLGNLSDHYDATFLLVIHQNPGTEKARGHTGTEAANKASTVMQIGFERDGSGNETNLIRLKFLKLRRGKRPEPVYLQYSEEAKGLVLADTEQIAAHVNYRKHKADYEDVADRLTSLLSEGPLPKSEVWNILTTEFGAKNATIRERLKTVMEEQPPMYDEEDRAVRLTDYKEGRNQFFKLTPIE</sequence>
<dbReference type="EMBL" id="BAABHB010000014">
    <property type="protein sequence ID" value="GAA4416740.1"/>
    <property type="molecule type" value="Genomic_DNA"/>
</dbReference>
<accession>A0ABP8KV67</accession>
<dbReference type="Proteomes" id="UP001500936">
    <property type="component" value="Unassembled WGS sequence"/>
</dbReference>
<dbReference type="Gene3D" id="3.40.50.300">
    <property type="entry name" value="P-loop containing nucleotide triphosphate hydrolases"/>
    <property type="match status" value="1"/>
</dbReference>
<name>A0ABP8KV67_9BACT</name>